<reference evidence="15 16" key="1">
    <citation type="journal article" date="2009" name="PLoS ONE">
        <title>Complete genome sequence of the aerobic CO-oxidizing thermophile Thermomicrobium roseum.</title>
        <authorList>
            <person name="Wu D."/>
            <person name="Raymond J."/>
            <person name="Wu M."/>
            <person name="Chatterji S."/>
            <person name="Ren Q."/>
            <person name="Graham J.E."/>
            <person name="Bryant D.A."/>
            <person name="Robb F."/>
            <person name="Colman A."/>
            <person name="Tallon L.J."/>
            <person name="Badger J.H."/>
            <person name="Madupu R."/>
            <person name="Ward N.L."/>
            <person name="Eisen J.A."/>
        </authorList>
    </citation>
    <scope>NUCLEOTIDE SEQUENCE [LARGE SCALE GENOMIC DNA]</scope>
    <source>
        <strain evidence="16">ATCC 27502 / DSM 5159 / P-2</strain>
    </source>
</reference>
<evidence type="ECO:0000256" key="9">
    <source>
        <dbReference type="ARBA" id="ARBA00022741"/>
    </source>
</evidence>
<dbReference type="STRING" id="309801.trd_0295"/>
<dbReference type="Gene3D" id="3.40.50.620">
    <property type="entry name" value="HUPs"/>
    <property type="match status" value="1"/>
</dbReference>
<evidence type="ECO:0000313" key="16">
    <source>
        <dbReference type="Proteomes" id="UP000000447"/>
    </source>
</evidence>
<dbReference type="Gene3D" id="3.40.50.2020">
    <property type="match status" value="1"/>
</dbReference>
<comment type="function">
    <text evidence="13">Ligates lysine onto the cytidine present at position 34 of the AUA codon-specific tRNA(Ile) that contains the anticodon CAU, in an ATP-dependent manner. Cytidine is converted to lysidine, thus changing the amino acid specificity of the tRNA from methionine to isoleucine.</text>
</comment>
<evidence type="ECO:0000256" key="11">
    <source>
        <dbReference type="ARBA" id="ARBA00022842"/>
    </source>
</evidence>
<keyword evidence="9 13" id="KW-0547">Nucleotide-binding</keyword>
<dbReference type="InterPro" id="IPR012094">
    <property type="entry name" value="tRNA_Ile_lys_synt"/>
</dbReference>
<keyword evidence="6" id="KW-0808">Transferase</keyword>
<dbReference type="CDD" id="cd06223">
    <property type="entry name" value="PRTases_typeI"/>
    <property type="match status" value="1"/>
</dbReference>
<keyword evidence="10 13" id="KW-0067">ATP-binding</keyword>
<keyword evidence="5" id="KW-0328">Glycosyltransferase</keyword>
<evidence type="ECO:0000256" key="12">
    <source>
        <dbReference type="ARBA" id="ARBA00048539"/>
    </source>
</evidence>
<dbReference type="Gene3D" id="1.20.59.20">
    <property type="match status" value="1"/>
</dbReference>
<evidence type="ECO:0000256" key="2">
    <source>
        <dbReference type="ARBA" id="ARBA00004496"/>
    </source>
</evidence>
<evidence type="ECO:0000256" key="10">
    <source>
        <dbReference type="ARBA" id="ARBA00022840"/>
    </source>
</evidence>
<dbReference type="InterPro" id="IPR005904">
    <property type="entry name" value="Hxn_phspho_trans"/>
</dbReference>
<dbReference type="SUPFAM" id="SSF53271">
    <property type="entry name" value="PRTase-like"/>
    <property type="match status" value="1"/>
</dbReference>
<evidence type="ECO:0000256" key="13">
    <source>
        <dbReference type="HAMAP-Rule" id="MF_01161"/>
    </source>
</evidence>
<dbReference type="EC" id="6.3.4.19" evidence="13"/>
<dbReference type="EMBL" id="CP001275">
    <property type="protein sequence ID" value="ACM05611.1"/>
    <property type="molecule type" value="Genomic_DNA"/>
</dbReference>
<evidence type="ECO:0000256" key="4">
    <source>
        <dbReference type="ARBA" id="ARBA00022598"/>
    </source>
</evidence>
<dbReference type="NCBIfam" id="TIGR01203">
    <property type="entry name" value="HGPRTase"/>
    <property type="match status" value="1"/>
</dbReference>
<dbReference type="HOGENOM" id="CLU_396338_0_0_0"/>
<dbReference type="GO" id="GO:0006400">
    <property type="term" value="P:tRNA modification"/>
    <property type="evidence" value="ECO:0007669"/>
    <property type="project" value="UniProtKB-UniRule"/>
</dbReference>
<dbReference type="GO" id="GO:0046872">
    <property type="term" value="F:metal ion binding"/>
    <property type="evidence" value="ECO:0007669"/>
    <property type="project" value="UniProtKB-KW"/>
</dbReference>
<dbReference type="InterPro" id="IPR014729">
    <property type="entry name" value="Rossmann-like_a/b/a_fold"/>
</dbReference>
<accession>B9KXV5</accession>
<dbReference type="Proteomes" id="UP000000447">
    <property type="component" value="Chromosome"/>
</dbReference>
<dbReference type="InterPro" id="IPR015262">
    <property type="entry name" value="tRNA_Ile_lys_synt_subst-bd"/>
</dbReference>
<proteinExistence type="inferred from homology"/>
<dbReference type="PANTHER" id="PTHR43033:SF1">
    <property type="entry name" value="TRNA(ILE)-LYSIDINE SYNTHASE-RELATED"/>
    <property type="match status" value="1"/>
</dbReference>
<dbReference type="CDD" id="cd01992">
    <property type="entry name" value="TilS_N"/>
    <property type="match status" value="1"/>
</dbReference>
<keyword evidence="4 13" id="KW-0436">Ligase</keyword>
<dbReference type="eggNOG" id="COG0037">
    <property type="taxonomic scope" value="Bacteria"/>
</dbReference>
<evidence type="ECO:0000259" key="14">
    <source>
        <dbReference type="SMART" id="SM00977"/>
    </source>
</evidence>
<protein>
    <recommendedName>
        <fullName evidence="13">tRNA(Ile)-lysidine synthase</fullName>
        <ecNumber evidence="13">6.3.4.19</ecNumber>
    </recommendedName>
    <alternativeName>
        <fullName evidence="13">tRNA(Ile)-2-lysyl-cytidine synthase</fullName>
    </alternativeName>
    <alternativeName>
        <fullName evidence="13">tRNA(Ile)-lysidine synthetase</fullName>
    </alternativeName>
</protein>
<dbReference type="SUPFAM" id="SSF82829">
    <property type="entry name" value="MesJ substrate recognition domain-like"/>
    <property type="match status" value="1"/>
</dbReference>
<keyword evidence="16" id="KW-1185">Reference proteome</keyword>
<dbReference type="GO" id="GO:0006177">
    <property type="term" value="P:GMP biosynthetic process"/>
    <property type="evidence" value="ECO:0007669"/>
    <property type="project" value="UniProtKB-ARBA"/>
</dbReference>
<dbReference type="eggNOG" id="COG0634">
    <property type="taxonomic scope" value="Bacteria"/>
</dbReference>
<keyword evidence="8" id="KW-0479">Metal-binding</keyword>
<dbReference type="GO" id="GO:0032267">
    <property type="term" value="F:tRNA(Ile)-lysidine synthase activity"/>
    <property type="evidence" value="ECO:0007669"/>
    <property type="project" value="UniProtKB-EC"/>
</dbReference>
<dbReference type="GO" id="GO:0052657">
    <property type="term" value="F:guanine phosphoribosyltransferase activity"/>
    <property type="evidence" value="ECO:0007669"/>
    <property type="project" value="UniProtKB-ARBA"/>
</dbReference>
<dbReference type="KEGG" id="tro:trd_0295"/>
<evidence type="ECO:0000256" key="7">
    <source>
        <dbReference type="ARBA" id="ARBA00022694"/>
    </source>
</evidence>
<dbReference type="SMART" id="SM00977">
    <property type="entry name" value="TilS_C"/>
    <property type="match status" value="1"/>
</dbReference>
<dbReference type="Pfam" id="PF09179">
    <property type="entry name" value="TilS"/>
    <property type="match status" value="1"/>
</dbReference>
<dbReference type="RefSeq" id="WP_012641705.1">
    <property type="nucleotide sequence ID" value="NC_011959.1"/>
</dbReference>
<dbReference type="GO" id="GO:0005737">
    <property type="term" value="C:cytoplasm"/>
    <property type="evidence" value="ECO:0007669"/>
    <property type="project" value="UniProtKB-SubCell"/>
</dbReference>
<dbReference type="InterPro" id="IPR012795">
    <property type="entry name" value="tRNA_Ile_lys_synt_N"/>
</dbReference>
<keyword evidence="11" id="KW-0460">Magnesium</keyword>
<dbReference type="SUPFAM" id="SSF52402">
    <property type="entry name" value="Adenine nucleotide alpha hydrolases-like"/>
    <property type="match status" value="1"/>
</dbReference>
<feature type="binding site" evidence="13">
    <location>
        <begin position="71"/>
        <end position="76"/>
    </location>
    <ligand>
        <name>ATP</name>
        <dbReference type="ChEBI" id="CHEBI:30616"/>
    </ligand>
</feature>
<comment type="cofactor">
    <cofactor evidence="1">
        <name>Mg(2+)</name>
        <dbReference type="ChEBI" id="CHEBI:18420"/>
    </cofactor>
</comment>
<dbReference type="Pfam" id="PF00156">
    <property type="entry name" value="Pribosyltran"/>
    <property type="match status" value="1"/>
</dbReference>
<dbReference type="Pfam" id="PF11734">
    <property type="entry name" value="TilS_C"/>
    <property type="match status" value="1"/>
</dbReference>
<comment type="similarity">
    <text evidence="13">Belongs to the tRNA(Ile)-lysidine synthase family.</text>
</comment>
<dbReference type="AlphaFoldDB" id="B9KXV5"/>
<sequence length="695" mass="76623">MVRIRPPAPNGAAQVAPLSLLGENHSSDSPIWGRTLVRRSNSAISAVLRVVRTALEEAGLSGHDRIIVGFSGGPDSLGLLWSLQHLAHRGLAPTPIPVHIDHGLQSSSSTMAERAIALGSELGLVVRVVQVNVSLWPEYKEGGLEAGARAARYAALAQVARAEGTSWITVGHTRDDQAETVLLRLLRGAGLDGLAAMRPVTELRIPLDPLHREFASIRLIRPLLRIRRSVVRAAVELLGLQPLEDPTNLLLSYERNAIRRRVLPILEQLRPGTTDALAQVAEQLREDAEFLQRVARETSAQVFRPEADFLILDRAAFRALDPALQRRILQTALREHWDPTWSLSRERLVALRKALVEGQTGRAIELGHGLVAVISYTEAVLGPGNRIEQYLRNRSGRPLIQPGSVLPLRSGTTLALENEWELAILRAPAEGWVVRTRRPGDRLVRPGQPVPVRLQDWLVNEKVPSYLRDWLPLVASDGIVHWIPGLQGERYRSPDGTVVLELVRKGGVRGVSETAQAPSGELERVLIDEATLQRRVAELGEEIARAYQGKRPVLIGVLTGAFVFMADLVRHLPIDLDIDFMAVSSYGQATVTSGVVRIIKDLDRPIEGRDVLLVEDIIDSGLTLQYLLDVLQRRNPRSLRVVVLLRKQKPGAVSVRADWVGFDIPDEFVVGYGLDAAGRFRNLPFIAVYRNAAQG</sequence>
<dbReference type="InterPro" id="IPR029057">
    <property type="entry name" value="PRTase-like"/>
</dbReference>
<organism evidence="15 16">
    <name type="scientific">Thermomicrobium roseum (strain ATCC 27502 / DSM 5159 / P-2)</name>
    <dbReference type="NCBI Taxonomy" id="309801"/>
    <lineage>
        <taxon>Bacteria</taxon>
        <taxon>Pseudomonadati</taxon>
        <taxon>Thermomicrobiota</taxon>
        <taxon>Thermomicrobia</taxon>
        <taxon>Thermomicrobiales</taxon>
        <taxon>Thermomicrobiaceae</taxon>
        <taxon>Thermomicrobium</taxon>
    </lineage>
</organism>
<dbReference type="GO" id="GO:0006188">
    <property type="term" value="P:IMP biosynthetic process"/>
    <property type="evidence" value="ECO:0007669"/>
    <property type="project" value="UniProtKB-ARBA"/>
</dbReference>
<comment type="subcellular location">
    <subcellularLocation>
        <location evidence="2 13">Cytoplasm</location>
    </subcellularLocation>
</comment>
<evidence type="ECO:0000256" key="8">
    <source>
        <dbReference type="ARBA" id="ARBA00022723"/>
    </source>
</evidence>
<comment type="catalytic activity">
    <reaction evidence="12 13">
        <text>cytidine(34) in tRNA(Ile2) + L-lysine + ATP = lysidine(34) in tRNA(Ile2) + AMP + diphosphate + H(+)</text>
        <dbReference type="Rhea" id="RHEA:43744"/>
        <dbReference type="Rhea" id="RHEA-COMP:10625"/>
        <dbReference type="Rhea" id="RHEA-COMP:10670"/>
        <dbReference type="ChEBI" id="CHEBI:15378"/>
        <dbReference type="ChEBI" id="CHEBI:30616"/>
        <dbReference type="ChEBI" id="CHEBI:32551"/>
        <dbReference type="ChEBI" id="CHEBI:33019"/>
        <dbReference type="ChEBI" id="CHEBI:82748"/>
        <dbReference type="ChEBI" id="CHEBI:83665"/>
        <dbReference type="ChEBI" id="CHEBI:456215"/>
        <dbReference type="EC" id="6.3.4.19"/>
    </reaction>
</comment>
<evidence type="ECO:0000256" key="5">
    <source>
        <dbReference type="ARBA" id="ARBA00022676"/>
    </source>
</evidence>
<dbReference type="HAMAP" id="MF_01161">
    <property type="entry name" value="tRNA_Ile_lys_synt"/>
    <property type="match status" value="1"/>
</dbReference>
<dbReference type="GO" id="GO:0006166">
    <property type="term" value="P:purine ribonucleoside salvage"/>
    <property type="evidence" value="ECO:0007669"/>
    <property type="project" value="InterPro"/>
</dbReference>
<evidence type="ECO:0000256" key="6">
    <source>
        <dbReference type="ARBA" id="ARBA00022679"/>
    </source>
</evidence>
<evidence type="ECO:0000256" key="1">
    <source>
        <dbReference type="ARBA" id="ARBA00001946"/>
    </source>
</evidence>
<evidence type="ECO:0000256" key="3">
    <source>
        <dbReference type="ARBA" id="ARBA00022490"/>
    </source>
</evidence>
<evidence type="ECO:0000313" key="15">
    <source>
        <dbReference type="EMBL" id="ACM05611.1"/>
    </source>
</evidence>
<keyword evidence="3 13" id="KW-0963">Cytoplasm</keyword>
<dbReference type="InterPro" id="IPR000836">
    <property type="entry name" value="PRTase_dom"/>
</dbReference>
<name>B9KXV5_THERP</name>
<dbReference type="InterPro" id="IPR012796">
    <property type="entry name" value="Lysidine-tRNA-synth_C"/>
</dbReference>
<dbReference type="Pfam" id="PF01171">
    <property type="entry name" value="ATP_bind_3"/>
    <property type="match status" value="1"/>
</dbReference>
<dbReference type="InterPro" id="IPR011063">
    <property type="entry name" value="TilS/TtcA_N"/>
</dbReference>
<dbReference type="NCBIfam" id="TIGR02432">
    <property type="entry name" value="lysidine_TilS_N"/>
    <property type="match status" value="1"/>
</dbReference>
<keyword evidence="7 13" id="KW-0819">tRNA processing</keyword>
<dbReference type="GO" id="GO:0005524">
    <property type="term" value="F:ATP binding"/>
    <property type="evidence" value="ECO:0007669"/>
    <property type="project" value="UniProtKB-UniRule"/>
</dbReference>
<dbReference type="FunFam" id="3.40.50.2020:FF:000006">
    <property type="entry name" value="Hypoxanthine phosphoribosyltransferase"/>
    <property type="match status" value="1"/>
</dbReference>
<gene>
    <name evidence="13" type="primary">tilS</name>
    <name evidence="15" type="ordered locus">trd_0295</name>
</gene>
<dbReference type="SUPFAM" id="SSF56037">
    <property type="entry name" value="PheT/TilS domain"/>
    <property type="match status" value="1"/>
</dbReference>
<feature type="domain" description="Lysidine-tRNA(Ile) synthetase C-terminal" evidence="14">
    <location>
        <begin position="432"/>
        <end position="502"/>
    </location>
</feature>
<dbReference type="GO" id="GO:0004422">
    <property type="term" value="F:hypoxanthine phosphoribosyltransferase activity"/>
    <property type="evidence" value="ECO:0007669"/>
    <property type="project" value="InterPro"/>
</dbReference>
<dbReference type="PANTHER" id="PTHR43033">
    <property type="entry name" value="TRNA(ILE)-LYSIDINE SYNTHASE-RELATED"/>
    <property type="match status" value="1"/>
</dbReference>
<comment type="domain">
    <text evidence="13">The N-terminal region contains the highly conserved SGGXDS motif, predicted to be a P-loop motif involved in ATP binding.</text>
</comment>